<feature type="compositionally biased region" description="Low complexity" evidence="1">
    <location>
        <begin position="29"/>
        <end position="39"/>
    </location>
</feature>
<evidence type="ECO:0000313" key="2">
    <source>
        <dbReference type="EMBL" id="MEK7953909.1"/>
    </source>
</evidence>
<evidence type="ECO:0000256" key="1">
    <source>
        <dbReference type="SAM" id="MobiDB-lite"/>
    </source>
</evidence>
<protein>
    <submittedName>
        <fullName evidence="2">Uncharacterized protein</fullName>
    </submittedName>
</protein>
<dbReference type="Proteomes" id="UP001371305">
    <property type="component" value="Unassembled WGS sequence"/>
</dbReference>
<dbReference type="RefSeq" id="WP_341407677.1">
    <property type="nucleotide sequence ID" value="NZ_JBBUKT010000014.1"/>
</dbReference>
<name>A0ABU9B1J6_9BACT</name>
<feature type="compositionally biased region" description="Low complexity" evidence="1">
    <location>
        <begin position="1"/>
        <end position="18"/>
    </location>
</feature>
<dbReference type="EMBL" id="JBBUKT010000014">
    <property type="protein sequence ID" value="MEK7953909.1"/>
    <property type="molecule type" value="Genomic_DNA"/>
</dbReference>
<accession>A0ABU9B1J6</accession>
<evidence type="ECO:0000313" key="3">
    <source>
        <dbReference type="Proteomes" id="UP001371305"/>
    </source>
</evidence>
<sequence>MPVSGRSGGPDSSGPAPSLVSLTPDGPGSSKRSVRSSNSAEGSIEARFAAELKTLKGLSDAEFSRRMVDVWCERESSENLLRKALFAEACDSDKAKAFYEEFKRRKGLSPQDEGGSQLWEFMFQAGKRFGGDFMQKYTEAYPQGTRELDTIVHGWVSSDATAAVEWLNGLPEDCPYYSKALKGIVWGIGDTAPDFAARTFLNLPEEERNQKFESLGGGAINGRGITGLVEIAAQLPEAKDREKLVMSSLMHSMKQPPEDFVSGMAGQLAAIPRLSGAFQEMAGRWVRSSPTDAIAWMGNNADGADQAAALGLMAGQLSRAGRGDAVDQWLVAHPKSPGRATVEAARAQGEKR</sequence>
<keyword evidence="3" id="KW-1185">Reference proteome</keyword>
<organism evidence="2 3">
    <name type="scientific">Luteolibacter soli</name>
    <dbReference type="NCBI Taxonomy" id="3135280"/>
    <lineage>
        <taxon>Bacteria</taxon>
        <taxon>Pseudomonadati</taxon>
        <taxon>Verrucomicrobiota</taxon>
        <taxon>Verrucomicrobiia</taxon>
        <taxon>Verrucomicrobiales</taxon>
        <taxon>Verrucomicrobiaceae</taxon>
        <taxon>Luteolibacter</taxon>
    </lineage>
</organism>
<comment type="caution">
    <text evidence="2">The sequence shown here is derived from an EMBL/GenBank/DDBJ whole genome shotgun (WGS) entry which is preliminary data.</text>
</comment>
<proteinExistence type="predicted"/>
<reference evidence="2 3" key="1">
    <citation type="submission" date="2024-04" db="EMBL/GenBank/DDBJ databases">
        <title>Luteolibacter sp. isolated from soil.</title>
        <authorList>
            <person name="An J."/>
        </authorList>
    </citation>
    <scope>NUCLEOTIDE SEQUENCE [LARGE SCALE GENOMIC DNA]</scope>
    <source>
        <strain evidence="2 3">Y139</strain>
    </source>
</reference>
<feature type="region of interest" description="Disordered" evidence="1">
    <location>
        <begin position="1"/>
        <end position="42"/>
    </location>
</feature>
<gene>
    <name evidence="2" type="ORF">WKV53_25555</name>
</gene>